<dbReference type="KEGG" id="des:DSOUD_1307"/>
<name>A0A0M4D1Q4_9BACT</name>
<evidence type="ECO:0000259" key="8">
    <source>
        <dbReference type="PROSITE" id="PS51101"/>
    </source>
</evidence>
<evidence type="ECO:0000256" key="1">
    <source>
        <dbReference type="ARBA" id="ARBA00004496"/>
    </source>
</evidence>
<evidence type="ECO:0000256" key="2">
    <source>
        <dbReference type="ARBA" id="ARBA00022448"/>
    </source>
</evidence>
<gene>
    <name evidence="9" type="ORF">DSOUD_1307</name>
</gene>
<keyword evidence="6" id="KW-0598">Phosphotransferase system</keyword>
<reference evidence="9 10" key="1">
    <citation type="submission" date="2015-07" db="EMBL/GenBank/DDBJ databases">
        <title>Isolation and Genomic Characterization of a Novel Halophilic Metal-Reducing Deltaproteobacterium from the Deep Subsurface.</title>
        <authorList>
            <person name="Badalamenti J.P."/>
            <person name="Summers Z.M."/>
            <person name="Gralnick J.A."/>
            <person name="Bond D.R."/>
        </authorList>
    </citation>
    <scope>NUCLEOTIDE SEQUENCE [LARGE SCALE GENOMIC DNA]</scope>
    <source>
        <strain evidence="9 10">WTL</strain>
    </source>
</reference>
<proteinExistence type="predicted"/>
<dbReference type="SUPFAM" id="SSF52728">
    <property type="entry name" value="PTS IIb component"/>
    <property type="match status" value="1"/>
</dbReference>
<dbReference type="AlphaFoldDB" id="A0A0M4D1Q4"/>
<dbReference type="OrthoDB" id="9788818at2"/>
<keyword evidence="10" id="KW-1185">Reference proteome</keyword>
<dbReference type="InterPro" id="IPR004720">
    <property type="entry name" value="PTS_IIB_sorbose-sp"/>
</dbReference>
<keyword evidence="7" id="KW-0418">Kinase</keyword>
<evidence type="ECO:0000256" key="3">
    <source>
        <dbReference type="ARBA" id="ARBA00022490"/>
    </source>
</evidence>
<accession>A0A0M4D1Q4</accession>
<evidence type="ECO:0000256" key="4">
    <source>
        <dbReference type="ARBA" id="ARBA00022597"/>
    </source>
</evidence>
<evidence type="ECO:0000256" key="6">
    <source>
        <dbReference type="ARBA" id="ARBA00022683"/>
    </source>
</evidence>
<keyword evidence="3" id="KW-0963">Cytoplasm</keyword>
<dbReference type="PROSITE" id="PS51101">
    <property type="entry name" value="PTS_EIIB_TYPE_4"/>
    <property type="match status" value="1"/>
</dbReference>
<dbReference type="RefSeq" id="WP_053550234.1">
    <property type="nucleotide sequence ID" value="NZ_CP010802.1"/>
</dbReference>
<sequence length="162" mass="17799">MTLLLTRIDNRLIHGQVLEAWVPYINANCIVVASDEVARASFQRTLMEAAVPRGIRLAIGTLEEAAQLLSGTELADRRVLLLLANSADALALYRLGVHFPELNLGNMHGGDGKQRLCCTIALDPDDVENLQTLEDAGVRITSQCIPSDRGQGWQKLIRNLKE</sequence>
<keyword evidence="4" id="KW-0762">Sugar transport</keyword>
<comment type="subcellular location">
    <subcellularLocation>
        <location evidence="1">Cytoplasm</location>
    </subcellularLocation>
</comment>
<protein>
    <submittedName>
        <fullName evidence="9">Phosphotransferase system, mannose/fructose/N-acetylgalactosamine-specific component IIB</fullName>
    </submittedName>
</protein>
<dbReference type="Pfam" id="PF03830">
    <property type="entry name" value="PTSIIB_sorb"/>
    <property type="match status" value="1"/>
</dbReference>
<evidence type="ECO:0000256" key="7">
    <source>
        <dbReference type="ARBA" id="ARBA00022777"/>
    </source>
</evidence>
<dbReference type="GO" id="GO:0016301">
    <property type="term" value="F:kinase activity"/>
    <property type="evidence" value="ECO:0007669"/>
    <property type="project" value="UniProtKB-KW"/>
</dbReference>
<keyword evidence="2" id="KW-0813">Transport</keyword>
<dbReference type="InterPro" id="IPR036667">
    <property type="entry name" value="PTS_IIB_sorbose-sp_sf"/>
</dbReference>
<dbReference type="Gene3D" id="3.40.35.10">
    <property type="entry name" value="Phosphotransferase system, sorbose subfamily IIB component"/>
    <property type="match status" value="1"/>
</dbReference>
<dbReference type="STRING" id="1603606.DSOUD_1307"/>
<dbReference type="GO" id="GO:0009401">
    <property type="term" value="P:phosphoenolpyruvate-dependent sugar phosphotransferase system"/>
    <property type="evidence" value="ECO:0007669"/>
    <property type="project" value="UniProtKB-KW"/>
</dbReference>
<organism evidence="9 10">
    <name type="scientific">Desulfuromonas soudanensis</name>
    <dbReference type="NCBI Taxonomy" id="1603606"/>
    <lineage>
        <taxon>Bacteria</taxon>
        <taxon>Pseudomonadati</taxon>
        <taxon>Thermodesulfobacteriota</taxon>
        <taxon>Desulfuromonadia</taxon>
        <taxon>Desulfuromonadales</taxon>
        <taxon>Desulfuromonadaceae</taxon>
        <taxon>Desulfuromonas</taxon>
    </lineage>
</organism>
<dbReference type="EMBL" id="CP010802">
    <property type="protein sequence ID" value="ALC16088.1"/>
    <property type="molecule type" value="Genomic_DNA"/>
</dbReference>
<dbReference type="GO" id="GO:0008982">
    <property type="term" value="F:protein-N(PI)-phosphohistidine-sugar phosphotransferase activity"/>
    <property type="evidence" value="ECO:0007669"/>
    <property type="project" value="InterPro"/>
</dbReference>
<keyword evidence="5 9" id="KW-0808">Transferase</keyword>
<dbReference type="Proteomes" id="UP000057158">
    <property type="component" value="Chromosome"/>
</dbReference>
<dbReference type="PATRIC" id="fig|1603606.3.peg.1427"/>
<evidence type="ECO:0000313" key="9">
    <source>
        <dbReference type="EMBL" id="ALC16088.1"/>
    </source>
</evidence>
<evidence type="ECO:0000313" key="10">
    <source>
        <dbReference type="Proteomes" id="UP000057158"/>
    </source>
</evidence>
<evidence type="ECO:0000256" key="5">
    <source>
        <dbReference type="ARBA" id="ARBA00022679"/>
    </source>
</evidence>
<feature type="domain" description="PTS EIIB type-4" evidence="8">
    <location>
        <begin position="1"/>
        <end position="162"/>
    </location>
</feature>
<dbReference type="GO" id="GO:0005737">
    <property type="term" value="C:cytoplasm"/>
    <property type="evidence" value="ECO:0007669"/>
    <property type="project" value="UniProtKB-SubCell"/>
</dbReference>